<sequence length="139" mass="14835">MLEKISLEDLESLQEMQFNVPHTIVEAPRTVAPDAILKPLGHIELGCPPNIYTIVGIQFGSGNRVYGCDFQFLVVPEESVALVAYASACGIDDGRVRLELDLDNAPNESMSMATPIDSSEFVNPPQSAASVAASCVVGL</sequence>
<dbReference type="EMBL" id="CP046884">
    <property type="protein sequence ID" value="QNQ89374.1"/>
    <property type="molecule type" value="Genomic_DNA"/>
</dbReference>
<name>A0A7H0SLE9_9CORY</name>
<dbReference type="KEGG" id="cpoy:GP475_01050"/>
<dbReference type="AlphaFoldDB" id="A0A7H0SLE9"/>
<evidence type="ECO:0000313" key="1">
    <source>
        <dbReference type="EMBL" id="QNQ89374.1"/>
    </source>
</evidence>
<proteinExistence type="predicted"/>
<organism evidence="1 2">
    <name type="scientific">Corynebacterium poyangense</name>
    <dbReference type="NCBI Taxonomy" id="2684405"/>
    <lineage>
        <taxon>Bacteria</taxon>
        <taxon>Bacillati</taxon>
        <taxon>Actinomycetota</taxon>
        <taxon>Actinomycetes</taxon>
        <taxon>Mycobacteriales</taxon>
        <taxon>Corynebacteriaceae</taxon>
        <taxon>Corynebacterium</taxon>
    </lineage>
</organism>
<gene>
    <name evidence="1" type="ORF">GP475_01050</name>
</gene>
<dbReference type="Proteomes" id="UP000516320">
    <property type="component" value="Chromosome"/>
</dbReference>
<keyword evidence="2" id="KW-1185">Reference proteome</keyword>
<protein>
    <submittedName>
        <fullName evidence="1">Uncharacterized protein</fullName>
    </submittedName>
</protein>
<evidence type="ECO:0000313" key="2">
    <source>
        <dbReference type="Proteomes" id="UP000516320"/>
    </source>
</evidence>
<dbReference type="RefSeq" id="WP_187974830.1">
    <property type="nucleotide sequence ID" value="NZ_CP046884.1"/>
</dbReference>
<reference evidence="1 2" key="1">
    <citation type="submission" date="2019-12" db="EMBL/GenBank/DDBJ databases">
        <title>Corynebacterium sp. nov., isolated from feces of the Anser Albifrons in China.</title>
        <authorList>
            <person name="Liu Q."/>
        </authorList>
    </citation>
    <scope>NUCLEOTIDE SEQUENCE [LARGE SCALE GENOMIC DNA]</scope>
    <source>
        <strain evidence="1 2">4H37-19</strain>
    </source>
</reference>
<accession>A0A7H0SLE9</accession>